<dbReference type="OrthoDB" id="1433719at2"/>
<protein>
    <recommendedName>
        <fullName evidence="3">SGNH/GDSL hydrolase family protein</fullName>
    </recommendedName>
</protein>
<dbReference type="EMBL" id="CP028136">
    <property type="protein sequence ID" value="AVR46908.1"/>
    <property type="molecule type" value="Genomic_DNA"/>
</dbReference>
<evidence type="ECO:0000313" key="1">
    <source>
        <dbReference type="EMBL" id="AVR46908.1"/>
    </source>
</evidence>
<dbReference type="RefSeq" id="WP_107013679.1">
    <property type="nucleotide sequence ID" value="NZ_CP028136.1"/>
</dbReference>
<accession>A0A2R3Z9E6</accession>
<dbReference type="KEGG" id="grs:C7S20_17475"/>
<proteinExistence type="predicted"/>
<name>A0A2R3Z9E6_9FLAO</name>
<evidence type="ECO:0000313" key="2">
    <source>
        <dbReference type="Proteomes" id="UP000241507"/>
    </source>
</evidence>
<reference evidence="2" key="1">
    <citation type="submission" date="2018-03" db="EMBL/GenBank/DDBJ databases">
        <title>Gramella fulva sp. nov., isolated from a dry surface of tidal flat.</title>
        <authorList>
            <person name="Hwang S.H."/>
            <person name="Hwang W.M."/>
            <person name="Kang K."/>
            <person name="Ahn T.-Y."/>
        </authorList>
    </citation>
    <scope>NUCLEOTIDE SEQUENCE [LARGE SCALE GENOMIC DNA]</scope>
    <source>
        <strain evidence="2">SH35</strain>
    </source>
</reference>
<dbReference type="AlphaFoldDB" id="A0A2R3Z9E6"/>
<sequence>MKLFIEKILLFLLFLAIGGYFIFTLADGNSDPFYTRFTSPRQSSLVLGTSKAAQGVQPAVLNEVLGRNDIYNYAFTVAHSPYGPVYLRSIKNKLDPGTKDGVFIVTVDPYSIASRAENPEDSSNYRENNLALASVEDVNQDPNIKYLLYEYPYKYIYLITKKLNYVSNEKLHANGWYEVNISMKDKDHRDRVERKLQSYSKKLKDYKKSKLRLRYLEKTIRFLKQHGKVYLVRLPVSAPFLELEDQLDPNFDTKMRNLSKKFDIPYLVIKDSLYDFTDGNHLYKKSGYKVSQKIAEWIKDIQNR</sequence>
<organism evidence="1 2">
    <name type="scientific">Christiangramia fulva</name>
    <dbReference type="NCBI Taxonomy" id="2126553"/>
    <lineage>
        <taxon>Bacteria</taxon>
        <taxon>Pseudomonadati</taxon>
        <taxon>Bacteroidota</taxon>
        <taxon>Flavobacteriia</taxon>
        <taxon>Flavobacteriales</taxon>
        <taxon>Flavobacteriaceae</taxon>
        <taxon>Christiangramia</taxon>
    </lineage>
</organism>
<gene>
    <name evidence="1" type="ORF">C7S20_17475</name>
</gene>
<evidence type="ECO:0008006" key="3">
    <source>
        <dbReference type="Google" id="ProtNLM"/>
    </source>
</evidence>
<keyword evidence="2" id="KW-1185">Reference proteome</keyword>
<dbReference type="Proteomes" id="UP000241507">
    <property type="component" value="Chromosome"/>
</dbReference>